<dbReference type="SUPFAM" id="SSF81606">
    <property type="entry name" value="PP2C-like"/>
    <property type="match status" value="1"/>
</dbReference>
<dbReference type="EMBL" id="DWWL01000045">
    <property type="protein sequence ID" value="HJC47810.1"/>
    <property type="molecule type" value="Genomic_DNA"/>
</dbReference>
<gene>
    <name evidence="3" type="ORF">IAA04_07135</name>
</gene>
<dbReference type="Gene3D" id="3.60.40.10">
    <property type="entry name" value="PPM-type phosphatase domain"/>
    <property type="match status" value="1"/>
</dbReference>
<feature type="domain" description="PPM-type phosphatase" evidence="2">
    <location>
        <begin position="256"/>
        <end position="466"/>
    </location>
</feature>
<dbReference type="Pfam" id="PF19732">
    <property type="entry name" value="SpoIIE_N"/>
    <property type="match status" value="1"/>
</dbReference>
<protein>
    <submittedName>
        <fullName evidence="3">SpoIIE family protein phosphatase</fullName>
    </submittedName>
</protein>
<dbReference type="Pfam" id="PF07228">
    <property type="entry name" value="SpoIIE"/>
    <property type="match status" value="1"/>
</dbReference>
<evidence type="ECO:0000259" key="2">
    <source>
        <dbReference type="SMART" id="SM00331"/>
    </source>
</evidence>
<comment type="caution">
    <text evidence="3">The sequence shown here is derived from an EMBL/GenBank/DDBJ whole genome shotgun (WGS) entry which is preliminary data.</text>
</comment>
<dbReference type="InterPro" id="IPR036457">
    <property type="entry name" value="PPM-type-like_dom_sf"/>
</dbReference>
<accession>A0A9D2PE53</accession>
<dbReference type="Proteomes" id="UP000823883">
    <property type="component" value="Unassembled WGS sequence"/>
</dbReference>
<dbReference type="AlphaFoldDB" id="A0A9D2PE53"/>
<dbReference type="InterPro" id="IPR052016">
    <property type="entry name" value="Bact_Sigma-Reg"/>
</dbReference>
<dbReference type="PANTHER" id="PTHR43156">
    <property type="entry name" value="STAGE II SPORULATION PROTEIN E-RELATED"/>
    <property type="match status" value="1"/>
</dbReference>
<dbReference type="SMART" id="SM00331">
    <property type="entry name" value="PP2C_SIG"/>
    <property type="match status" value="1"/>
</dbReference>
<dbReference type="InterPro" id="IPR045768">
    <property type="entry name" value="SpoIIE_N"/>
</dbReference>
<sequence>MLRHKPDRRGTAELNGYTARRLNEMALSLSSLARSCADGAGQGQGLSKEDGLAAVKAAADLVCGSCEKCGIYRESTEENSYFLYYLLRAFEQKGKLERGDMPQMFLETCGQSEEYIYQLNRSLGRATMNLAWKNRFLESRDTVISQFRELAVILEEFARQMEAASDVTSAGEKALKRAFRQKKLAVSRLLILEYESGQREVFADIRAAGGRCMTAKDACRLIGQALGGVWTPAREGRNIITRTEAPYRFTEEGKYRLVYGVAGLPRDGETVSGDSYTFNGSLPGQVVVSLSDGMGSGETASRESSRVVELTEELLETGFSARAALKMVNTVLLLAGGEQHPATLDLACMDLYTGVLEMMKMGAAPTFVKGENGVEIMEAGELPAGVIRGVEPVLLSKKLWEENWIVMVSDGILDALPGEEKELVMREYLEGADWDQPQAVAEAVLRFASSFEERPRDDMTVLTARIWKRK</sequence>
<keyword evidence="1" id="KW-0378">Hydrolase</keyword>
<reference evidence="3" key="1">
    <citation type="journal article" date="2021" name="PeerJ">
        <title>Extensive microbial diversity within the chicken gut microbiome revealed by metagenomics and culture.</title>
        <authorList>
            <person name="Gilroy R."/>
            <person name="Ravi A."/>
            <person name="Getino M."/>
            <person name="Pursley I."/>
            <person name="Horton D.L."/>
            <person name="Alikhan N.F."/>
            <person name="Baker D."/>
            <person name="Gharbi K."/>
            <person name="Hall N."/>
            <person name="Watson M."/>
            <person name="Adriaenssens E.M."/>
            <person name="Foster-Nyarko E."/>
            <person name="Jarju S."/>
            <person name="Secka A."/>
            <person name="Antonio M."/>
            <person name="Oren A."/>
            <person name="Chaudhuri R.R."/>
            <person name="La Ragione R."/>
            <person name="Hildebrand F."/>
            <person name="Pallen M.J."/>
        </authorList>
    </citation>
    <scope>NUCLEOTIDE SEQUENCE</scope>
    <source>
        <strain evidence="3">CHK183-5548</strain>
    </source>
</reference>
<evidence type="ECO:0000313" key="4">
    <source>
        <dbReference type="Proteomes" id="UP000823883"/>
    </source>
</evidence>
<evidence type="ECO:0000313" key="3">
    <source>
        <dbReference type="EMBL" id="HJC47810.1"/>
    </source>
</evidence>
<dbReference type="PANTHER" id="PTHR43156:SF2">
    <property type="entry name" value="STAGE II SPORULATION PROTEIN E"/>
    <property type="match status" value="1"/>
</dbReference>
<organism evidence="3 4">
    <name type="scientific">Candidatus Lachnoclostridium pullistercoris</name>
    <dbReference type="NCBI Taxonomy" id="2838632"/>
    <lineage>
        <taxon>Bacteria</taxon>
        <taxon>Bacillati</taxon>
        <taxon>Bacillota</taxon>
        <taxon>Clostridia</taxon>
        <taxon>Lachnospirales</taxon>
        <taxon>Lachnospiraceae</taxon>
    </lineage>
</organism>
<reference evidence="3" key="2">
    <citation type="submission" date="2021-04" db="EMBL/GenBank/DDBJ databases">
        <authorList>
            <person name="Gilroy R."/>
        </authorList>
    </citation>
    <scope>NUCLEOTIDE SEQUENCE</scope>
    <source>
        <strain evidence="3">CHK183-5548</strain>
    </source>
</reference>
<name>A0A9D2PE53_9FIRM</name>
<dbReference type="InterPro" id="IPR001932">
    <property type="entry name" value="PPM-type_phosphatase-like_dom"/>
</dbReference>
<dbReference type="GO" id="GO:0016791">
    <property type="term" value="F:phosphatase activity"/>
    <property type="evidence" value="ECO:0007669"/>
    <property type="project" value="TreeGrafter"/>
</dbReference>
<evidence type="ECO:0000256" key="1">
    <source>
        <dbReference type="ARBA" id="ARBA00022801"/>
    </source>
</evidence>
<proteinExistence type="predicted"/>